<protein>
    <submittedName>
        <fullName evidence="3">Uncharacterized protein</fullName>
    </submittedName>
</protein>
<keyword evidence="2" id="KW-0472">Membrane</keyword>
<evidence type="ECO:0000313" key="4">
    <source>
        <dbReference type="Proteomes" id="UP000612585"/>
    </source>
</evidence>
<feature type="transmembrane region" description="Helical" evidence="2">
    <location>
        <begin position="226"/>
        <end position="244"/>
    </location>
</feature>
<feature type="transmembrane region" description="Helical" evidence="2">
    <location>
        <begin position="256"/>
        <end position="273"/>
    </location>
</feature>
<proteinExistence type="predicted"/>
<feature type="transmembrane region" description="Helical" evidence="2">
    <location>
        <begin position="192"/>
        <end position="214"/>
    </location>
</feature>
<feature type="transmembrane region" description="Helical" evidence="2">
    <location>
        <begin position="153"/>
        <end position="172"/>
    </location>
</feature>
<organism evidence="3 4">
    <name type="scientific">Virgisporangium aurantiacum</name>
    <dbReference type="NCBI Taxonomy" id="175570"/>
    <lineage>
        <taxon>Bacteria</taxon>
        <taxon>Bacillati</taxon>
        <taxon>Actinomycetota</taxon>
        <taxon>Actinomycetes</taxon>
        <taxon>Micromonosporales</taxon>
        <taxon>Micromonosporaceae</taxon>
        <taxon>Virgisporangium</taxon>
    </lineage>
</organism>
<dbReference type="RefSeq" id="WP_203995964.1">
    <property type="nucleotide sequence ID" value="NZ_BOPG01000027.1"/>
</dbReference>
<reference evidence="3" key="1">
    <citation type="submission" date="2021-01" db="EMBL/GenBank/DDBJ databases">
        <title>Whole genome shotgun sequence of Virgisporangium aurantiacum NBRC 16421.</title>
        <authorList>
            <person name="Komaki H."/>
            <person name="Tamura T."/>
        </authorList>
    </citation>
    <scope>NUCLEOTIDE SEQUENCE</scope>
    <source>
        <strain evidence="3">NBRC 16421</strain>
    </source>
</reference>
<evidence type="ECO:0000313" key="3">
    <source>
        <dbReference type="EMBL" id="GIJ56967.1"/>
    </source>
</evidence>
<dbReference type="Proteomes" id="UP000612585">
    <property type="component" value="Unassembled WGS sequence"/>
</dbReference>
<keyword evidence="4" id="KW-1185">Reference proteome</keyword>
<feature type="transmembrane region" description="Helical" evidence="2">
    <location>
        <begin position="121"/>
        <end position="144"/>
    </location>
</feature>
<accession>A0A8J4E2F0</accession>
<feature type="transmembrane region" description="Helical" evidence="2">
    <location>
        <begin position="12"/>
        <end position="31"/>
    </location>
</feature>
<feature type="transmembrane region" description="Helical" evidence="2">
    <location>
        <begin position="95"/>
        <end position="115"/>
    </location>
</feature>
<feature type="region of interest" description="Disordered" evidence="1">
    <location>
        <begin position="288"/>
        <end position="340"/>
    </location>
</feature>
<name>A0A8J4E2F0_9ACTN</name>
<dbReference type="AlphaFoldDB" id="A0A8J4E2F0"/>
<evidence type="ECO:0000256" key="1">
    <source>
        <dbReference type="SAM" id="MobiDB-lite"/>
    </source>
</evidence>
<evidence type="ECO:0000256" key="2">
    <source>
        <dbReference type="SAM" id="Phobius"/>
    </source>
</evidence>
<feature type="transmembrane region" description="Helical" evidence="2">
    <location>
        <begin position="69"/>
        <end position="88"/>
    </location>
</feature>
<keyword evidence="2" id="KW-1133">Transmembrane helix</keyword>
<dbReference type="EMBL" id="BOPG01000027">
    <property type="protein sequence ID" value="GIJ56967.1"/>
    <property type="molecule type" value="Genomic_DNA"/>
</dbReference>
<comment type="caution">
    <text evidence="3">The sequence shown here is derived from an EMBL/GenBank/DDBJ whole genome shotgun (WGS) entry which is preliminary data.</text>
</comment>
<feature type="transmembrane region" description="Helical" evidence="2">
    <location>
        <begin position="43"/>
        <end position="63"/>
    </location>
</feature>
<gene>
    <name evidence="3" type="ORF">Vau01_044830</name>
</gene>
<sequence>MLDLMVPQTLFATPVTLIAVMAVCVMALVVLRRIRMERPPVGVFNGRDIAVLYIFIIGLPLLYVVLPRWALTGFLIVTFAAALSIGYRTVVPRQLLWPAIGLLIGAEIWVAQNMLGTVEGWQLFMVMNSTLVLLTAVAVANLYVQGGMRLQHVAWFAVTLGFYDLMFVSFTVRLADAFIGKPLNPSMGMRTGIFEANIGLGDLLVYALFTMAAFKAYGPKAARTAIGVIAVFGSIAPTVAPLIISEFTRGSTNIVTPAQIFFGPAAITTYLLLKRRYGRERTFAEYRADPSGSVPPLTRATADARSVSPVSPVSPAAPAPAESPAAADVPAPDATAARAE</sequence>
<keyword evidence="2" id="KW-0812">Transmembrane</keyword>
<feature type="compositionally biased region" description="Low complexity" evidence="1">
    <location>
        <begin position="303"/>
        <end position="340"/>
    </location>
</feature>